<dbReference type="Proteomes" id="UP000516437">
    <property type="component" value="Chromosome 1"/>
</dbReference>
<dbReference type="Gene3D" id="3.50.50.60">
    <property type="entry name" value="FAD/NAD(P)-binding domain"/>
    <property type="match status" value="2"/>
</dbReference>
<dbReference type="OrthoDB" id="66881at2759"/>
<keyword evidence="8" id="KW-0073">Auxin biosynthesis</keyword>
<evidence type="ECO:0000256" key="3">
    <source>
        <dbReference type="ARBA" id="ARBA00009183"/>
    </source>
</evidence>
<keyword evidence="12" id="KW-1185">Reference proteome</keyword>
<comment type="catalytic activity">
    <reaction evidence="10">
        <text>indole-3-pyruvate + NADPH + O2 + H(+) = (indol-3-yl)acetate + CO2 + NADP(+) + H2O</text>
        <dbReference type="Rhea" id="RHEA:34331"/>
        <dbReference type="ChEBI" id="CHEBI:15377"/>
        <dbReference type="ChEBI" id="CHEBI:15378"/>
        <dbReference type="ChEBI" id="CHEBI:15379"/>
        <dbReference type="ChEBI" id="CHEBI:16526"/>
        <dbReference type="ChEBI" id="CHEBI:17640"/>
        <dbReference type="ChEBI" id="CHEBI:30854"/>
        <dbReference type="ChEBI" id="CHEBI:57783"/>
        <dbReference type="ChEBI" id="CHEBI:58349"/>
        <dbReference type="EC" id="1.14.13.168"/>
    </reaction>
</comment>
<dbReference type="SUPFAM" id="SSF51905">
    <property type="entry name" value="FAD/NAD(P)-binding domain"/>
    <property type="match status" value="1"/>
</dbReference>
<dbReference type="PANTHER" id="PTHR43539">
    <property type="entry name" value="FLAVIN-BINDING MONOOXYGENASE-LIKE PROTEIN (AFU_ORTHOLOGUE AFUA_4G09220)"/>
    <property type="match status" value="1"/>
</dbReference>
<dbReference type="PANTHER" id="PTHR43539:SF9">
    <property type="entry name" value="INDOLE-3-PYRUVATE MONOOXYGENASE YUCCA11-RELATED"/>
    <property type="match status" value="1"/>
</dbReference>
<keyword evidence="11" id="KW-0670">Pyruvate</keyword>
<dbReference type="InterPro" id="IPR050982">
    <property type="entry name" value="Auxin_biosynth/cation_transpt"/>
</dbReference>
<gene>
    <name evidence="11" type="ORF">CJ030_MR1G027448</name>
</gene>
<proteinExistence type="inferred from homology"/>
<evidence type="ECO:0000256" key="4">
    <source>
        <dbReference type="ARBA" id="ARBA00022630"/>
    </source>
</evidence>
<comment type="pathway">
    <text evidence="2">Plant hormone metabolism; auxin biosynthesis.</text>
</comment>
<comment type="caution">
    <text evidence="11">The sequence shown here is derived from an EMBL/GenBank/DDBJ whole genome shotgun (WGS) entry which is preliminary data.</text>
</comment>
<dbReference type="GO" id="GO:0103075">
    <property type="term" value="F:indole-3-pyruvate monooxygenase activity"/>
    <property type="evidence" value="ECO:0007669"/>
    <property type="project" value="UniProtKB-EC"/>
</dbReference>
<accession>A0A6A1WQE7</accession>
<keyword evidence="7" id="KW-0560">Oxidoreductase</keyword>
<sequence length="341" mass="37861">MESVVVIVGAGPSGLETASFLSYLSIPHIILEREISSSSLWRKRAYDDLQYNLILPYLSGIPDSMPRNEFYVYLDAHVSTFSTDFRYGRVVESSCYEATEGKWRLEALNILSQQKEVYVAEFLVAATEENSRGFIPRLPGYDLANSGAHTAVVVRNPVHVLTKEMVSFGTSLLKCLSITRVDSIMNSLQNLFYGDLPKYGIVRPIKGPFAHKLENGKNPVIDVGTISKIRAGDIKVYPEIVNINGSDVEFANGVHKVFDVIVFATGYQSGITECLEDYQYLVREDGLPKNDYPNHWKGEHGVYCAGISRSGPTNGSEDARAIVNDISKVIRGRKKVDPPTL</sequence>
<name>A0A6A1WQE7_9ROSI</name>
<evidence type="ECO:0000313" key="11">
    <source>
        <dbReference type="EMBL" id="KAB1227509.1"/>
    </source>
</evidence>
<keyword evidence="4" id="KW-0285">Flavoprotein</keyword>
<organism evidence="11 12">
    <name type="scientific">Morella rubra</name>
    <name type="common">Chinese bayberry</name>
    <dbReference type="NCBI Taxonomy" id="262757"/>
    <lineage>
        <taxon>Eukaryota</taxon>
        <taxon>Viridiplantae</taxon>
        <taxon>Streptophyta</taxon>
        <taxon>Embryophyta</taxon>
        <taxon>Tracheophyta</taxon>
        <taxon>Spermatophyta</taxon>
        <taxon>Magnoliopsida</taxon>
        <taxon>eudicotyledons</taxon>
        <taxon>Gunneridae</taxon>
        <taxon>Pentapetalae</taxon>
        <taxon>rosids</taxon>
        <taxon>fabids</taxon>
        <taxon>Fagales</taxon>
        <taxon>Myricaceae</taxon>
        <taxon>Morella</taxon>
    </lineage>
</organism>
<comment type="similarity">
    <text evidence="3">Belongs to the FMO family.</text>
</comment>
<keyword evidence="6" id="KW-0521">NADP</keyword>
<evidence type="ECO:0000256" key="7">
    <source>
        <dbReference type="ARBA" id="ARBA00023002"/>
    </source>
</evidence>
<dbReference type="EC" id="1.14.13.168" evidence="9"/>
<evidence type="ECO:0000256" key="1">
    <source>
        <dbReference type="ARBA" id="ARBA00001974"/>
    </source>
</evidence>
<evidence type="ECO:0000256" key="6">
    <source>
        <dbReference type="ARBA" id="ARBA00022857"/>
    </source>
</evidence>
<evidence type="ECO:0000256" key="2">
    <source>
        <dbReference type="ARBA" id="ARBA00004814"/>
    </source>
</evidence>
<evidence type="ECO:0000313" key="12">
    <source>
        <dbReference type="Proteomes" id="UP000516437"/>
    </source>
</evidence>
<keyword evidence="11" id="KW-0503">Monooxygenase</keyword>
<protein>
    <recommendedName>
        <fullName evidence="9">indole-3-pyruvate monooxygenase</fullName>
        <ecNumber evidence="9">1.14.13.168</ecNumber>
    </recommendedName>
</protein>
<evidence type="ECO:0000256" key="9">
    <source>
        <dbReference type="ARBA" id="ARBA00039148"/>
    </source>
</evidence>
<dbReference type="GO" id="GO:0009851">
    <property type="term" value="P:auxin biosynthetic process"/>
    <property type="evidence" value="ECO:0007669"/>
    <property type="project" value="UniProtKB-KW"/>
</dbReference>
<dbReference type="InterPro" id="IPR036188">
    <property type="entry name" value="FAD/NAD-bd_sf"/>
</dbReference>
<dbReference type="AlphaFoldDB" id="A0A6A1WQE7"/>
<dbReference type="GO" id="GO:0050660">
    <property type="term" value="F:flavin adenine dinucleotide binding"/>
    <property type="evidence" value="ECO:0007669"/>
    <property type="project" value="TreeGrafter"/>
</dbReference>
<comment type="cofactor">
    <cofactor evidence="1">
        <name>FAD</name>
        <dbReference type="ChEBI" id="CHEBI:57692"/>
    </cofactor>
</comment>
<evidence type="ECO:0000256" key="10">
    <source>
        <dbReference type="ARBA" id="ARBA00047707"/>
    </source>
</evidence>
<evidence type="ECO:0000256" key="5">
    <source>
        <dbReference type="ARBA" id="ARBA00022827"/>
    </source>
</evidence>
<reference evidence="11 12" key="1">
    <citation type="journal article" date="2019" name="Plant Biotechnol. J.">
        <title>The red bayberry genome and genetic basis of sex determination.</title>
        <authorList>
            <person name="Jia H.M."/>
            <person name="Jia H.J."/>
            <person name="Cai Q.L."/>
            <person name="Wang Y."/>
            <person name="Zhao H.B."/>
            <person name="Yang W.F."/>
            <person name="Wang G.Y."/>
            <person name="Li Y.H."/>
            <person name="Zhan D.L."/>
            <person name="Shen Y.T."/>
            <person name="Niu Q.F."/>
            <person name="Chang L."/>
            <person name="Qiu J."/>
            <person name="Zhao L."/>
            <person name="Xie H.B."/>
            <person name="Fu W.Y."/>
            <person name="Jin J."/>
            <person name="Li X.W."/>
            <person name="Jiao Y."/>
            <person name="Zhou C.C."/>
            <person name="Tu T."/>
            <person name="Chai C.Y."/>
            <person name="Gao J.L."/>
            <person name="Fan L.J."/>
            <person name="van de Weg E."/>
            <person name="Wang J.Y."/>
            <person name="Gao Z.S."/>
        </authorList>
    </citation>
    <scope>NUCLEOTIDE SEQUENCE [LARGE SCALE GENOMIC DNA]</scope>
    <source>
        <tissue evidence="11">Leaves</tissue>
    </source>
</reference>
<dbReference type="EMBL" id="RXIC02000019">
    <property type="protein sequence ID" value="KAB1227509.1"/>
    <property type="molecule type" value="Genomic_DNA"/>
</dbReference>
<keyword evidence="5" id="KW-0274">FAD</keyword>
<evidence type="ECO:0000256" key="8">
    <source>
        <dbReference type="ARBA" id="ARBA00023070"/>
    </source>
</evidence>